<dbReference type="eggNOG" id="ENOG5030T4G">
    <property type="taxonomic scope" value="Bacteria"/>
</dbReference>
<evidence type="ECO:0000256" key="1">
    <source>
        <dbReference type="SAM" id="SignalP"/>
    </source>
</evidence>
<feature type="chain" id="PRO_5011098768" description="Secreted protein" evidence="1">
    <location>
        <begin position="21"/>
        <end position="69"/>
    </location>
</feature>
<dbReference type="KEGG" id="det:DET0690"/>
<proteinExistence type="predicted"/>
<protein>
    <recommendedName>
        <fullName evidence="5">Secreted protein</fullName>
    </recommendedName>
</protein>
<dbReference type="HOGENOM" id="CLU_2751097_0_0_0"/>
<evidence type="ECO:0008006" key="5">
    <source>
        <dbReference type="Google" id="ProtNLM"/>
    </source>
</evidence>
<dbReference type="STRING" id="243164.DET0656"/>
<keyword evidence="4" id="KW-1185">Reference proteome</keyword>
<accession>Q3Z8L7</accession>
<evidence type="ECO:0000313" key="3">
    <source>
        <dbReference type="EMBL" id="AAW40102.1"/>
    </source>
</evidence>
<gene>
    <name evidence="3" type="ordered locus">DET0656</name>
    <name evidence="2" type="ordered locus">DET0690</name>
</gene>
<evidence type="ECO:0000313" key="2">
    <source>
        <dbReference type="EMBL" id="AAW40028.1"/>
    </source>
</evidence>
<keyword evidence="1" id="KW-0732">Signal</keyword>
<evidence type="ECO:0000313" key="4">
    <source>
        <dbReference type="Proteomes" id="UP000008289"/>
    </source>
</evidence>
<sequence>MVIISMVVFQAMLSLSSSGACPNKKGAGTSQNIFKMSRPLYHQVSGLVLTRLLASGLSPGSALPIRVLP</sequence>
<reference evidence="2 4" key="1">
    <citation type="journal article" date="2005" name="Science">
        <title>Genome sequence of the PCE-dechlorinating bacterium Dehalococcoides ethenogenes.</title>
        <authorList>
            <person name="Seshadri R."/>
            <person name="Adrian L."/>
            <person name="Fouts D.E."/>
            <person name="Eisen J.A."/>
            <person name="Phillippy A.M."/>
            <person name="Methe B.A."/>
            <person name="Ward N.L."/>
            <person name="Nelson W.C."/>
            <person name="Deboy R.T."/>
            <person name="Khouri H.M."/>
            <person name="Kolonay J.F."/>
            <person name="Dodson R.J."/>
            <person name="Daugherty S.C."/>
            <person name="Brinkac L.M."/>
            <person name="Sullivan S.A."/>
            <person name="Madupu R."/>
            <person name="Nelson K.E."/>
            <person name="Kang K.H."/>
            <person name="Impraim M."/>
            <person name="Tran K."/>
            <person name="Robinson J.M."/>
            <person name="Forberger H.A."/>
            <person name="Fraser C.M."/>
            <person name="Zinder S.H."/>
            <person name="Heidelberg J.F."/>
        </authorList>
    </citation>
    <scope>NUCLEOTIDE SEQUENCE [LARGE SCALE GENOMIC DNA]</scope>
    <source>
        <strain evidence="2">195</strain>
        <strain evidence="4">ATCC BAA-2266 / KCTC 15142 / 195</strain>
    </source>
</reference>
<dbReference type="Proteomes" id="UP000008289">
    <property type="component" value="Chromosome"/>
</dbReference>
<dbReference type="EMBL" id="CP000027">
    <property type="protein sequence ID" value="AAW40102.1"/>
    <property type="molecule type" value="Genomic_DNA"/>
</dbReference>
<feature type="signal peptide" evidence="1">
    <location>
        <begin position="1"/>
        <end position="20"/>
    </location>
</feature>
<organism evidence="2 4">
    <name type="scientific">Dehalococcoides mccartyi (strain ATCC BAA-2266 / KCTC 15142 / 195)</name>
    <name type="common">Dehalococcoides ethenogenes (strain 195)</name>
    <dbReference type="NCBI Taxonomy" id="243164"/>
    <lineage>
        <taxon>Bacteria</taxon>
        <taxon>Bacillati</taxon>
        <taxon>Chloroflexota</taxon>
        <taxon>Dehalococcoidia</taxon>
        <taxon>Dehalococcoidales</taxon>
        <taxon>Dehalococcoidaceae</taxon>
        <taxon>Dehalococcoides</taxon>
    </lineage>
</organism>
<dbReference type="EMBL" id="CP000027">
    <property type="protein sequence ID" value="AAW40028.1"/>
    <property type="molecule type" value="Genomic_DNA"/>
</dbReference>
<dbReference type="AlphaFoldDB" id="Q3Z8L7"/>
<name>Q3Z8L7_DEHM1</name>
<dbReference type="PATRIC" id="fig|243164.10.peg.630"/>
<dbReference type="KEGG" id="det:DET0656"/>